<name>A0ABD5XDF0_9EURY</name>
<reference evidence="2 3" key="1">
    <citation type="journal article" date="2014" name="Int. J. Syst. Evol. Microbiol.">
        <title>Complete genome sequence of Corynebacterium casei LMG S-19264T (=DSM 44701T), isolated from a smear-ripened cheese.</title>
        <authorList>
            <consortium name="US DOE Joint Genome Institute (JGI-PGF)"/>
            <person name="Walter F."/>
            <person name="Albersmeier A."/>
            <person name="Kalinowski J."/>
            <person name="Ruckert C."/>
        </authorList>
    </citation>
    <scope>NUCLEOTIDE SEQUENCE [LARGE SCALE GENOMIC DNA]</scope>
    <source>
        <strain evidence="2 3">CGMCC 4.7215</strain>
    </source>
</reference>
<evidence type="ECO:0000256" key="1">
    <source>
        <dbReference type="SAM" id="Phobius"/>
    </source>
</evidence>
<sequence>MSSYEITVTTLIIGFKTLALVLGSLITYLAYKAYRRTRSRSLGALSLGFGIITLGTFVAGVIDQVLDAGFRTGLLIENALLAFGFLIIVYSLYTTRP</sequence>
<evidence type="ECO:0000313" key="2">
    <source>
        <dbReference type="EMBL" id="MFC7126407.1"/>
    </source>
</evidence>
<dbReference type="AlphaFoldDB" id="A0ABD5XDF0"/>
<evidence type="ECO:0008006" key="4">
    <source>
        <dbReference type="Google" id="ProtNLM"/>
    </source>
</evidence>
<gene>
    <name evidence="2" type="ORF">ACFQJ7_10230</name>
</gene>
<organism evidence="2 3">
    <name type="scientific">Halovenus rubra</name>
    <dbReference type="NCBI Taxonomy" id="869890"/>
    <lineage>
        <taxon>Archaea</taxon>
        <taxon>Methanobacteriati</taxon>
        <taxon>Methanobacteriota</taxon>
        <taxon>Stenosarchaea group</taxon>
        <taxon>Halobacteria</taxon>
        <taxon>Halobacteriales</taxon>
        <taxon>Haloarculaceae</taxon>
        <taxon>Halovenus</taxon>
    </lineage>
</organism>
<keyword evidence="1" id="KW-1133">Transmembrane helix</keyword>
<protein>
    <recommendedName>
        <fullName evidence="4">YapH protein</fullName>
    </recommendedName>
</protein>
<proteinExistence type="predicted"/>
<feature type="transmembrane region" description="Helical" evidence="1">
    <location>
        <begin position="6"/>
        <end position="30"/>
    </location>
</feature>
<dbReference type="Proteomes" id="UP001596414">
    <property type="component" value="Unassembled WGS sequence"/>
</dbReference>
<keyword evidence="1" id="KW-0472">Membrane</keyword>
<feature type="transmembrane region" description="Helical" evidence="1">
    <location>
        <begin position="74"/>
        <end position="93"/>
    </location>
</feature>
<accession>A0ABD5XDF0</accession>
<keyword evidence="1" id="KW-0812">Transmembrane</keyword>
<evidence type="ECO:0000313" key="3">
    <source>
        <dbReference type="Proteomes" id="UP001596414"/>
    </source>
</evidence>
<dbReference type="Pfam" id="PF24365">
    <property type="entry name" value="DUF7521"/>
    <property type="match status" value="1"/>
</dbReference>
<dbReference type="RefSeq" id="WP_267635961.1">
    <property type="nucleotide sequence ID" value="NZ_JAODIY010000001.1"/>
</dbReference>
<comment type="caution">
    <text evidence="2">The sequence shown here is derived from an EMBL/GenBank/DDBJ whole genome shotgun (WGS) entry which is preliminary data.</text>
</comment>
<dbReference type="InterPro" id="IPR055943">
    <property type="entry name" value="DUF7521"/>
</dbReference>
<dbReference type="EMBL" id="JBHSZQ010000020">
    <property type="protein sequence ID" value="MFC7126407.1"/>
    <property type="molecule type" value="Genomic_DNA"/>
</dbReference>
<feature type="transmembrane region" description="Helical" evidence="1">
    <location>
        <begin position="42"/>
        <end position="62"/>
    </location>
</feature>